<dbReference type="EMBL" id="LN811400">
    <property type="protein sequence ID" value="CEO96482.1"/>
    <property type="molecule type" value="Genomic_DNA"/>
</dbReference>
<evidence type="ECO:0000313" key="1">
    <source>
        <dbReference type="EMBL" id="CEO96482.1"/>
    </source>
</evidence>
<keyword evidence="1" id="KW-0614">Plasmid</keyword>
<dbReference type="AlphaFoldDB" id="A0A0C7KNC6"/>
<sequence length="77" mass="8219">MNDAEHRAHLELLGRISAIETTLRVLTMASDDSTLLITLIREHAATLTASMRSRGDMAGNAVADGIEEGIDLITNGT</sequence>
<geneLocation type="plasmid" evidence="1">
    <name>I</name>
</geneLocation>
<name>A0A0C7KNC6_XANCE</name>
<organism evidence="1">
    <name type="scientific">Xanthomonas campestris pv. campestris</name>
    <dbReference type="NCBI Taxonomy" id="340"/>
    <lineage>
        <taxon>Bacteria</taxon>
        <taxon>Pseudomonadati</taxon>
        <taxon>Pseudomonadota</taxon>
        <taxon>Gammaproteobacteria</taxon>
        <taxon>Lysobacterales</taxon>
        <taxon>Lysobacteraceae</taxon>
        <taxon>Xanthomonas</taxon>
    </lineage>
</organism>
<gene>
    <name evidence="1" type="ORF">pXCCB1459_0053</name>
</gene>
<reference evidence="1" key="1">
    <citation type="submission" date="2015-01" db="EMBL/GenBank/DDBJ databases">
        <authorList>
            <person name="Wibberg Daniel"/>
        </authorList>
    </citation>
    <scope>NUCLEOTIDE SEQUENCE</scope>
    <source>
        <strain evidence="1">B-1459</strain>
        <plasmid evidence="1">I</plasmid>
    </source>
</reference>
<dbReference type="RefSeq" id="WP_139328340.1">
    <property type="nucleotide sequence ID" value="NZ_CP156005.1"/>
</dbReference>
<proteinExistence type="predicted"/>
<accession>A0A0C7KNC6</accession>
<protein>
    <submittedName>
        <fullName evidence="1">Uncharacterized protein</fullName>
    </submittedName>
</protein>